<keyword evidence="2" id="KW-1185">Reference proteome</keyword>
<accession>A0ABU5JCP0</accession>
<dbReference type="EMBL" id="JAXOTQ010000013">
    <property type="protein sequence ID" value="MDZ5490311.1"/>
    <property type="molecule type" value="Genomic_DNA"/>
</dbReference>
<evidence type="ECO:0000313" key="2">
    <source>
        <dbReference type="Proteomes" id="UP001290101"/>
    </source>
</evidence>
<proteinExistence type="predicted"/>
<comment type="caution">
    <text evidence="1">The sequence shown here is derived from an EMBL/GenBank/DDBJ whole genome shotgun (WGS) entry which is preliminary data.</text>
</comment>
<dbReference type="RefSeq" id="WP_322440489.1">
    <property type="nucleotide sequence ID" value="NZ_JAXOTQ010000013.1"/>
</dbReference>
<organism evidence="1 2">
    <name type="scientific">Micromonospora sicca</name>
    <dbReference type="NCBI Taxonomy" id="2202420"/>
    <lineage>
        <taxon>Bacteria</taxon>
        <taxon>Bacillati</taxon>
        <taxon>Actinomycetota</taxon>
        <taxon>Actinomycetes</taxon>
        <taxon>Micromonosporales</taxon>
        <taxon>Micromonosporaceae</taxon>
        <taxon>Micromonospora</taxon>
    </lineage>
</organism>
<sequence length="227" mass="22639">MRGDDLVTLFSAPPAAGIGYRQGVVVEWNPDTAENVIDIAGAQLENLSILNTSESLLLAPGDVVGVLTAGASWCILGRLTIPGTPQAAATIGAGLKAAAVIGNTSISSANYALNGGPTVTTNILRTGRAYVSFASGMDLDVGEAVALVVVATGPGGVTWSSSTVLSGSNLLTVSSGTLGGTLSLGGSTGELAAGLVPGSWTFELHSRKNAGTGNPAVYDRNLSVMPL</sequence>
<name>A0ABU5JCP0_9ACTN</name>
<protein>
    <recommendedName>
        <fullName evidence="3">Minor tail protein</fullName>
    </recommendedName>
</protein>
<dbReference type="Proteomes" id="UP001290101">
    <property type="component" value="Unassembled WGS sequence"/>
</dbReference>
<evidence type="ECO:0008006" key="3">
    <source>
        <dbReference type="Google" id="ProtNLM"/>
    </source>
</evidence>
<gene>
    <name evidence="1" type="ORF">U2F25_12670</name>
</gene>
<reference evidence="1 2" key="1">
    <citation type="submission" date="2023-12" db="EMBL/GenBank/DDBJ databases">
        <title>Micromonospora sp. nov., isolated from Atacama Desert.</title>
        <authorList>
            <person name="Carro L."/>
            <person name="Golinska P."/>
            <person name="Klenk H.-P."/>
            <person name="Goodfellow M."/>
        </authorList>
    </citation>
    <scope>NUCLEOTIDE SEQUENCE [LARGE SCALE GENOMIC DNA]</scope>
    <source>
        <strain evidence="1 2">4G53</strain>
    </source>
</reference>
<evidence type="ECO:0000313" key="1">
    <source>
        <dbReference type="EMBL" id="MDZ5490311.1"/>
    </source>
</evidence>